<evidence type="ECO:0000313" key="1">
    <source>
        <dbReference type="EMBL" id="MXU91893.1"/>
    </source>
</evidence>
<dbReference type="AlphaFoldDB" id="A0A6B0UQA4"/>
<sequence length="126" mass="14077">MMLQKSALGACAVSASDHVSCSLLHSTLDWLCWLVSFATVHLNGVEEQAHVVTCSALQQKARVLSYVGGFSVECKLSNFPSHTNVWAPTGTFEHNRIERRVELTEVELTKVYCINCFTQYKHKLSC</sequence>
<protein>
    <submittedName>
        <fullName evidence="1">Putative secreted protein</fullName>
    </submittedName>
</protein>
<accession>A0A6B0UQA4</accession>
<proteinExistence type="predicted"/>
<name>A0A6B0UQA4_IXORI</name>
<organism evidence="1">
    <name type="scientific">Ixodes ricinus</name>
    <name type="common">Common tick</name>
    <name type="synonym">Acarus ricinus</name>
    <dbReference type="NCBI Taxonomy" id="34613"/>
    <lineage>
        <taxon>Eukaryota</taxon>
        <taxon>Metazoa</taxon>
        <taxon>Ecdysozoa</taxon>
        <taxon>Arthropoda</taxon>
        <taxon>Chelicerata</taxon>
        <taxon>Arachnida</taxon>
        <taxon>Acari</taxon>
        <taxon>Parasitiformes</taxon>
        <taxon>Ixodida</taxon>
        <taxon>Ixodoidea</taxon>
        <taxon>Ixodidae</taxon>
        <taxon>Ixodinae</taxon>
        <taxon>Ixodes</taxon>
    </lineage>
</organism>
<reference evidence="1" key="1">
    <citation type="submission" date="2019-12" db="EMBL/GenBank/DDBJ databases">
        <title>An insight into the sialome of adult female Ixodes ricinus ticks feeding for 6 days.</title>
        <authorList>
            <person name="Perner J."/>
            <person name="Ribeiro J.M.C."/>
        </authorList>
    </citation>
    <scope>NUCLEOTIDE SEQUENCE</scope>
    <source>
        <strain evidence="1">Semi-engorged</strain>
        <tissue evidence="1">Salivary glands</tissue>
    </source>
</reference>
<dbReference type="EMBL" id="GIFC01009810">
    <property type="protein sequence ID" value="MXU91893.1"/>
    <property type="molecule type" value="Transcribed_RNA"/>
</dbReference>